<dbReference type="PIRSF" id="PIRSF028754">
    <property type="entry name" value="UCP028754"/>
    <property type="match status" value="1"/>
</dbReference>
<evidence type="ECO:0000313" key="2">
    <source>
        <dbReference type="Proteomes" id="UP001501521"/>
    </source>
</evidence>
<accession>A0ABP9FIA6</accession>
<dbReference type="SUPFAM" id="SSF159659">
    <property type="entry name" value="Cgl1923-like"/>
    <property type="match status" value="1"/>
</dbReference>
<dbReference type="Gene3D" id="3.40.50.10900">
    <property type="entry name" value="PAC-like subunit"/>
    <property type="match status" value="1"/>
</dbReference>
<dbReference type="Proteomes" id="UP001501521">
    <property type="component" value="Unassembled WGS sequence"/>
</dbReference>
<sequence>MQFAPMDGLRDPAVVIAFSGWNDAGNAATDLLRHLMDAYPGTDAGIIDDERYWDYQQTRPMLHRTADGAWVEWPALRLRTVHHPDRDIIVVLGPEPNLLWRQFSMELVDRIKKIDPEIVVFLGAMLSDTPHSRPLPVGVYTSDPAVERKYSMDASDYTGPTGMIGVAAQLMLHERVPAASLWVSVPHYVSSPPNPKAQDALLTELEGVLHVQFQHAELPVEAQKWTTAVDQLSQQDPDIAEYIEQLEEARDTEEVEGATGDTIAAELEKFLRRRGDDKPGNGNAIES</sequence>
<organism evidence="1 2">
    <name type="scientific">Tessaracoccus lubricantis</name>
    <dbReference type="NCBI Taxonomy" id="545543"/>
    <lineage>
        <taxon>Bacteria</taxon>
        <taxon>Bacillati</taxon>
        <taxon>Actinomycetota</taxon>
        <taxon>Actinomycetes</taxon>
        <taxon>Propionibacteriales</taxon>
        <taxon>Propionibacteriaceae</taxon>
        <taxon>Tessaracoccus</taxon>
    </lineage>
</organism>
<reference evidence="2" key="1">
    <citation type="journal article" date="2019" name="Int. J. Syst. Evol. Microbiol.">
        <title>The Global Catalogue of Microorganisms (GCM) 10K type strain sequencing project: providing services to taxonomists for standard genome sequencing and annotation.</title>
        <authorList>
            <consortium name="The Broad Institute Genomics Platform"/>
            <consortium name="The Broad Institute Genome Sequencing Center for Infectious Disease"/>
            <person name="Wu L."/>
            <person name="Ma J."/>
        </authorList>
    </citation>
    <scope>NUCLEOTIDE SEQUENCE [LARGE SCALE GENOMIC DNA]</scope>
    <source>
        <strain evidence="2">JCM 19125</strain>
    </source>
</reference>
<dbReference type="RefSeq" id="WP_345582693.1">
    <property type="nucleotide sequence ID" value="NZ_BAABLV010000035.1"/>
</dbReference>
<evidence type="ECO:0000313" key="1">
    <source>
        <dbReference type="EMBL" id="GAA4902491.1"/>
    </source>
</evidence>
<gene>
    <name evidence="1" type="primary">parJ</name>
    <name evidence="1" type="ORF">GCM10025789_21520</name>
</gene>
<name>A0ABP9FIA6_9ACTN</name>
<dbReference type="InterPro" id="IPR038389">
    <property type="entry name" value="PSMG2_sf"/>
</dbReference>
<comment type="caution">
    <text evidence="1">The sequence shown here is derived from an EMBL/GenBank/DDBJ whole genome shotgun (WGS) entry which is preliminary data.</text>
</comment>
<dbReference type="InterPro" id="IPR019151">
    <property type="entry name" value="Proteasome_assmbl_chaperone_2"/>
</dbReference>
<dbReference type="EMBL" id="BAABLV010000035">
    <property type="protein sequence ID" value="GAA4902491.1"/>
    <property type="molecule type" value="Genomic_DNA"/>
</dbReference>
<dbReference type="InterPro" id="IPR008492">
    <property type="entry name" value="Rv2714-like"/>
</dbReference>
<proteinExistence type="predicted"/>
<keyword evidence="2" id="KW-1185">Reference proteome</keyword>
<protein>
    <submittedName>
        <fullName evidence="1">Filament polymerization regulator ParJ</fullName>
    </submittedName>
</protein>
<dbReference type="Pfam" id="PF09754">
    <property type="entry name" value="PAC2"/>
    <property type="match status" value="1"/>
</dbReference>